<keyword evidence="10" id="KW-1185">Reference proteome</keyword>
<feature type="transmembrane region" description="Helical" evidence="7">
    <location>
        <begin position="188"/>
        <end position="208"/>
    </location>
</feature>
<dbReference type="EMBL" id="JAHKNI010000005">
    <property type="protein sequence ID" value="MBU3063487.1"/>
    <property type="molecule type" value="Genomic_DNA"/>
</dbReference>
<organism evidence="9 10">
    <name type="scientific">Nocardia albiluteola</name>
    <dbReference type="NCBI Taxonomy" id="2842303"/>
    <lineage>
        <taxon>Bacteria</taxon>
        <taxon>Bacillati</taxon>
        <taxon>Actinomycetota</taxon>
        <taxon>Actinomycetes</taxon>
        <taxon>Mycobacteriales</taxon>
        <taxon>Nocardiaceae</taxon>
        <taxon>Nocardia</taxon>
    </lineage>
</organism>
<proteinExistence type="predicted"/>
<evidence type="ECO:0000256" key="5">
    <source>
        <dbReference type="ARBA" id="ARBA00022989"/>
    </source>
</evidence>
<dbReference type="PROSITE" id="PS50850">
    <property type="entry name" value="MFS"/>
    <property type="match status" value="1"/>
</dbReference>
<evidence type="ECO:0000256" key="4">
    <source>
        <dbReference type="ARBA" id="ARBA00022692"/>
    </source>
</evidence>
<feature type="transmembrane region" description="Helical" evidence="7">
    <location>
        <begin position="523"/>
        <end position="541"/>
    </location>
</feature>
<dbReference type="Gene3D" id="1.20.1720.10">
    <property type="entry name" value="Multidrug resistance protein D"/>
    <property type="match status" value="1"/>
</dbReference>
<comment type="caution">
    <text evidence="9">The sequence shown here is derived from an EMBL/GenBank/DDBJ whole genome shotgun (WGS) entry which is preliminary data.</text>
</comment>
<dbReference type="InterPro" id="IPR011701">
    <property type="entry name" value="MFS"/>
</dbReference>
<protein>
    <submittedName>
        <fullName evidence="9">MFS transporter</fullName>
    </submittedName>
</protein>
<feature type="transmembrane region" description="Helical" evidence="7">
    <location>
        <begin position="63"/>
        <end position="82"/>
    </location>
</feature>
<dbReference type="SUPFAM" id="SSF103473">
    <property type="entry name" value="MFS general substrate transporter"/>
    <property type="match status" value="1"/>
</dbReference>
<comment type="subcellular location">
    <subcellularLocation>
        <location evidence="1">Cell membrane</location>
        <topology evidence="1">Multi-pass membrane protein</topology>
    </subcellularLocation>
</comment>
<dbReference type="Proteomes" id="UP000733379">
    <property type="component" value="Unassembled WGS sequence"/>
</dbReference>
<name>A0ABS6AZK9_9NOCA</name>
<reference evidence="9 10" key="1">
    <citation type="submission" date="2021-06" db="EMBL/GenBank/DDBJ databases">
        <title>Actinomycetes sequencing.</title>
        <authorList>
            <person name="Shan Q."/>
        </authorList>
    </citation>
    <scope>NUCLEOTIDE SEQUENCE [LARGE SCALE GENOMIC DNA]</scope>
    <source>
        <strain evidence="9 10">NEAU-G5</strain>
    </source>
</reference>
<feature type="domain" description="Major facilitator superfamily (MFS) profile" evidence="8">
    <location>
        <begin position="29"/>
        <end position="546"/>
    </location>
</feature>
<evidence type="ECO:0000259" key="8">
    <source>
        <dbReference type="PROSITE" id="PS50850"/>
    </source>
</evidence>
<keyword evidence="4 7" id="KW-0812">Transmembrane</keyword>
<dbReference type="CDD" id="cd17502">
    <property type="entry name" value="MFS_Azr1_MDR_like"/>
    <property type="match status" value="1"/>
</dbReference>
<feature type="transmembrane region" description="Helical" evidence="7">
    <location>
        <begin position="355"/>
        <end position="374"/>
    </location>
</feature>
<feature type="transmembrane region" description="Helical" evidence="7">
    <location>
        <begin position="423"/>
        <end position="444"/>
    </location>
</feature>
<feature type="transmembrane region" description="Helical" evidence="7">
    <location>
        <begin position="323"/>
        <end position="343"/>
    </location>
</feature>
<sequence>MTTATETAHRPSLEPRSAGGFTHRQVLVILSGLMLGMLLAALDQTIVSTSIRTIADDLHGYSMQAWVTTAYLITSTLSTPLYGKLSDMFGRKPFYLAAITIFVAGSLLCSFADSMYQLAFFRALQGLGAGGLMSLALTIMGDIVSPRERARYQGYFLAVFGTSSVVGPVLGGLLAGQAHILGITGWRWVFLVNVPVGALALAVVTKVLKLPKRTRTQVRIDWWGVLALVVGLVPLLVVAEQGRSWGWGSAQSLTCYAIGVLGILGFIAVEAKLGDAALIPLRMFKNTTFALGVVISFVVGAAMFGGISLLPQYLQVVRGSSPTIAGLQTLPMVFGMMTASIVAGQTISRTGRYRIFPIIGATLLTVGLFLLHLVSADSHLWLVMIFMAIVGLGLGNLMQPLTLALQNALPPKDMGVSTSSATFFRQIGGTMGVAVFLSILFAQLTPNIGHQMQVAATQPAYQQAIVQGVHSSNPADAALSKGLISHDTSAAANVLSDSSVIQKLNPTLARPFKVGFADSMDTVFLSVTALAVLALVLVAFWKEVPLRTAGGIAASSESRARDRAEVEPVA</sequence>
<gene>
    <name evidence="9" type="ORF">KO481_18360</name>
</gene>
<keyword evidence="5 7" id="KW-1133">Transmembrane helix</keyword>
<keyword evidence="6 7" id="KW-0472">Membrane</keyword>
<dbReference type="PANTHER" id="PTHR23501:SF197">
    <property type="entry name" value="COMD"/>
    <property type="match status" value="1"/>
</dbReference>
<dbReference type="InterPro" id="IPR004638">
    <property type="entry name" value="EmrB-like"/>
</dbReference>
<feature type="transmembrane region" description="Helical" evidence="7">
    <location>
        <begin position="220"/>
        <end position="239"/>
    </location>
</feature>
<feature type="transmembrane region" description="Helical" evidence="7">
    <location>
        <begin position="94"/>
        <end position="113"/>
    </location>
</feature>
<evidence type="ECO:0000256" key="1">
    <source>
        <dbReference type="ARBA" id="ARBA00004651"/>
    </source>
</evidence>
<feature type="transmembrane region" description="Helical" evidence="7">
    <location>
        <begin position="380"/>
        <end position="403"/>
    </location>
</feature>
<feature type="transmembrane region" description="Helical" evidence="7">
    <location>
        <begin position="155"/>
        <end position="176"/>
    </location>
</feature>
<dbReference type="Pfam" id="PF07690">
    <property type="entry name" value="MFS_1"/>
    <property type="match status" value="1"/>
</dbReference>
<feature type="transmembrane region" description="Helical" evidence="7">
    <location>
        <begin position="245"/>
        <end position="269"/>
    </location>
</feature>
<dbReference type="Gene3D" id="1.20.1250.20">
    <property type="entry name" value="MFS general substrate transporter like domains"/>
    <property type="match status" value="1"/>
</dbReference>
<feature type="transmembrane region" description="Helical" evidence="7">
    <location>
        <begin position="289"/>
        <end position="311"/>
    </location>
</feature>
<accession>A0ABS6AZK9</accession>
<feature type="transmembrane region" description="Helical" evidence="7">
    <location>
        <begin position="119"/>
        <end position="143"/>
    </location>
</feature>
<dbReference type="RefSeq" id="WP_215918356.1">
    <property type="nucleotide sequence ID" value="NZ_JAHKNI010000005.1"/>
</dbReference>
<dbReference type="InterPro" id="IPR036259">
    <property type="entry name" value="MFS_trans_sf"/>
</dbReference>
<evidence type="ECO:0000313" key="9">
    <source>
        <dbReference type="EMBL" id="MBU3063487.1"/>
    </source>
</evidence>
<evidence type="ECO:0000256" key="2">
    <source>
        <dbReference type="ARBA" id="ARBA00022448"/>
    </source>
</evidence>
<evidence type="ECO:0000256" key="3">
    <source>
        <dbReference type="ARBA" id="ARBA00022475"/>
    </source>
</evidence>
<evidence type="ECO:0000256" key="6">
    <source>
        <dbReference type="ARBA" id="ARBA00023136"/>
    </source>
</evidence>
<keyword evidence="2" id="KW-0813">Transport</keyword>
<dbReference type="InterPro" id="IPR020846">
    <property type="entry name" value="MFS_dom"/>
</dbReference>
<dbReference type="PANTHER" id="PTHR23501">
    <property type="entry name" value="MAJOR FACILITATOR SUPERFAMILY"/>
    <property type="match status" value="1"/>
</dbReference>
<evidence type="ECO:0000256" key="7">
    <source>
        <dbReference type="SAM" id="Phobius"/>
    </source>
</evidence>
<feature type="transmembrane region" description="Helical" evidence="7">
    <location>
        <begin position="26"/>
        <end position="51"/>
    </location>
</feature>
<dbReference type="NCBIfam" id="TIGR00711">
    <property type="entry name" value="efflux_EmrB"/>
    <property type="match status" value="1"/>
</dbReference>
<keyword evidence="3" id="KW-1003">Cell membrane</keyword>
<evidence type="ECO:0000313" key="10">
    <source>
        <dbReference type="Proteomes" id="UP000733379"/>
    </source>
</evidence>